<feature type="domain" description="G-protein coupled receptors family 1 profile" evidence="10">
    <location>
        <begin position="45"/>
        <end position="327"/>
    </location>
</feature>
<evidence type="ECO:0000313" key="11">
    <source>
        <dbReference type="Proteomes" id="UP000085678"/>
    </source>
</evidence>
<evidence type="ECO:0000256" key="6">
    <source>
        <dbReference type="ARBA" id="ARBA00023136"/>
    </source>
</evidence>
<dbReference type="GO" id="GO:0005886">
    <property type="term" value="C:plasma membrane"/>
    <property type="evidence" value="ECO:0007669"/>
    <property type="project" value="UniProtKB-SubCell"/>
</dbReference>
<evidence type="ECO:0000256" key="8">
    <source>
        <dbReference type="ARBA" id="ARBA00023224"/>
    </source>
</evidence>
<dbReference type="InterPro" id="IPR050569">
    <property type="entry name" value="TAAR"/>
</dbReference>
<dbReference type="RefSeq" id="XP_013411024.1">
    <property type="nucleotide sequence ID" value="XM_013555570.1"/>
</dbReference>
<keyword evidence="8" id="KW-0807">Transducer</keyword>
<keyword evidence="11" id="KW-1185">Reference proteome</keyword>
<reference evidence="12" key="1">
    <citation type="submission" date="2025-08" db="UniProtKB">
        <authorList>
            <consortium name="RefSeq"/>
        </authorList>
    </citation>
    <scope>IDENTIFICATION</scope>
    <source>
        <tissue evidence="12">Gonads</tissue>
    </source>
</reference>
<keyword evidence="6 9" id="KW-0472">Membrane</keyword>
<sequence length="376" mass="41549">MSISITVEKRNIVAIMDNFTTGYGDESNTAFFIAGHTLAGVGFLAGALSLLALIYGKRPFQPLHILLMNLAIADMTLDAFILVGTGIHIYAGTTYEELCVAYTIIELSYVSHLLPLFATVAIVINQYVAVLAPLRYQTTVTKGKAFALISVSWGLVFTVAVALHIAAKPTHHFDTSVTCHCIHVCDNYFENYLAIRAPMFALIFVIFSIFTCSMLCLTYRVARKQLIASVSLADASEFNTTEGYKLHSEAPCQAPPLSARAVKQKKRLSTTIGLLVGTLIVFWTPGILDALFITWRHPGPVASESLLAHRISNLLFLLNPICDFVVYGLRLSEVQEGYFRIMSSLRRRNRPVSTSTHELHALHFTPKTTDRPSRCS</sequence>
<dbReference type="Pfam" id="PF00001">
    <property type="entry name" value="7tm_1"/>
    <property type="match status" value="1"/>
</dbReference>
<evidence type="ECO:0000256" key="4">
    <source>
        <dbReference type="ARBA" id="ARBA00022989"/>
    </source>
</evidence>
<dbReference type="SUPFAM" id="SSF81321">
    <property type="entry name" value="Family A G protein-coupled receptor-like"/>
    <property type="match status" value="1"/>
</dbReference>
<evidence type="ECO:0000256" key="1">
    <source>
        <dbReference type="ARBA" id="ARBA00004651"/>
    </source>
</evidence>
<keyword evidence="3 9" id="KW-0812">Transmembrane</keyword>
<evidence type="ECO:0000256" key="9">
    <source>
        <dbReference type="SAM" id="Phobius"/>
    </source>
</evidence>
<evidence type="ECO:0000313" key="12">
    <source>
        <dbReference type="RefSeq" id="XP_013411024.1"/>
    </source>
</evidence>
<keyword evidence="5" id="KW-0297">G-protein coupled receptor</keyword>
<dbReference type="InterPro" id="IPR000276">
    <property type="entry name" value="GPCR_Rhodpsn"/>
</dbReference>
<feature type="transmembrane region" description="Helical" evidence="9">
    <location>
        <begin position="199"/>
        <end position="219"/>
    </location>
</feature>
<dbReference type="GeneID" id="106174150"/>
<keyword evidence="7" id="KW-0675">Receptor</keyword>
<dbReference type="CDD" id="cd00637">
    <property type="entry name" value="7tm_classA_rhodopsin-like"/>
    <property type="match status" value="1"/>
</dbReference>
<feature type="transmembrane region" description="Helical" evidence="9">
    <location>
        <begin position="146"/>
        <end position="167"/>
    </location>
</feature>
<evidence type="ECO:0000256" key="2">
    <source>
        <dbReference type="ARBA" id="ARBA00022475"/>
    </source>
</evidence>
<evidence type="ECO:0000256" key="5">
    <source>
        <dbReference type="ARBA" id="ARBA00023040"/>
    </source>
</evidence>
<comment type="subcellular location">
    <subcellularLocation>
        <location evidence="1">Cell membrane</location>
        <topology evidence="1">Multi-pass membrane protein</topology>
    </subcellularLocation>
</comment>
<feature type="transmembrane region" description="Helical" evidence="9">
    <location>
        <begin position="30"/>
        <end position="54"/>
    </location>
</feature>
<protein>
    <submittedName>
        <fullName evidence="12">Trace amine-associated receptor 13c-like</fullName>
    </submittedName>
</protein>
<dbReference type="PANTHER" id="PTHR24249">
    <property type="entry name" value="HISTAMINE RECEPTOR-RELATED G-PROTEIN COUPLED RECEPTOR"/>
    <property type="match status" value="1"/>
</dbReference>
<dbReference type="PROSITE" id="PS50262">
    <property type="entry name" value="G_PROTEIN_RECEP_F1_2"/>
    <property type="match status" value="1"/>
</dbReference>
<organism evidence="11 12">
    <name type="scientific">Lingula anatina</name>
    <name type="common">Brachiopod</name>
    <name type="synonym">Lingula unguis</name>
    <dbReference type="NCBI Taxonomy" id="7574"/>
    <lineage>
        <taxon>Eukaryota</taxon>
        <taxon>Metazoa</taxon>
        <taxon>Spiralia</taxon>
        <taxon>Lophotrochozoa</taxon>
        <taxon>Brachiopoda</taxon>
        <taxon>Linguliformea</taxon>
        <taxon>Lingulata</taxon>
        <taxon>Lingulida</taxon>
        <taxon>Linguloidea</taxon>
        <taxon>Lingulidae</taxon>
        <taxon>Lingula</taxon>
    </lineage>
</organism>
<dbReference type="KEGG" id="lak:106174150"/>
<dbReference type="AlphaFoldDB" id="A0A1S3JM89"/>
<gene>
    <name evidence="12" type="primary">LOC106174150</name>
</gene>
<evidence type="ECO:0000259" key="10">
    <source>
        <dbReference type="PROSITE" id="PS50262"/>
    </source>
</evidence>
<feature type="transmembrane region" description="Helical" evidence="9">
    <location>
        <begin position="272"/>
        <end position="295"/>
    </location>
</feature>
<dbReference type="PRINTS" id="PR00237">
    <property type="entry name" value="GPCRRHODOPSN"/>
</dbReference>
<dbReference type="InterPro" id="IPR017452">
    <property type="entry name" value="GPCR_Rhodpsn_7TM"/>
</dbReference>
<dbReference type="Gene3D" id="1.20.1070.10">
    <property type="entry name" value="Rhodopsin 7-helix transmembrane proteins"/>
    <property type="match status" value="1"/>
</dbReference>
<dbReference type="InParanoid" id="A0A1S3JM89"/>
<feature type="transmembrane region" description="Helical" evidence="9">
    <location>
        <begin position="66"/>
        <end position="90"/>
    </location>
</feature>
<evidence type="ECO:0000256" key="7">
    <source>
        <dbReference type="ARBA" id="ARBA00023170"/>
    </source>
</evidence>
<keyword evidence="4 9" id="KW-1133">Transmembrane helix</keyword>
<keyword evidence="2" id="KW-1003">Cell membrane</keyword>
<proteinExistence type="predicted"/>
<feature type="transmembrane region" description="Helical" evidence="9">
    <location>
        <begin position="307"/>
        <end position="329"/>
    </location>
</feature>
<dbReference type="Proteomes" id="UP000085678">
    <property type="component" value="Unplaced"/>
</dbReference>
<dbReference type="GO" id="GO:0004930">
    <property type="term" value="F:G protein-coupled receptor activity"/>
    <property type="evidence" value="ECO:0007669"/>
    <property type="project" value="UniProtKB-KW"/>
</dbReference>
<accession>A0A1S3JM89</accession>
<feature type="transmembrane region" description="Helical" evidence="9">
    <location>
        <begin position="110"/>
        <end position="134"/>
    </location>
</feature>
<evidence type="ECO:0000256" key="3">
    <source>
        <dbReference type="ARBA" id="ARBA00022692"/>
    </source>
</evidence>
<name>A0A1S3JM89_LINAN</name>